<dbReference type="PANTHER" id="PTHR43080">
    <property type="entry name" value="CBS DOMAIN-CONTAINING PROTEIN CBSX3, MITOCHONDRIAL"/>
    <property type="match status" value="1"/>
</dbReference>
<dbReference type="Proteomes" id="UP000443423">
    <property type="component" value="Unassembled WGS sequence"/>
</dbReference>
<dbReference type="InterPro" id="IPR046342">
    <property type="entry name" value="CBS_dom_sf"/>
</dbReference>
<accession>A0A6A8G6A3</accession>
<keyword evidence="1 2" id="KW-0129">CBS domain</keyword>
<organism evidence="4 5">
    <name type="scientific">Haloferax marinum</name>
    <dbReference type="NCBI Taxonomy" id="2666143"/>
    <lineage>
        <taxon>Archaea</taxon>
        <taxon>Methanobacteriati</taxon>
        <taxon>Methanobacteriota</taxon>
        <taxon>Stenosarchaea group</taxon>
        <taxon>Halobacteria</taxon>
        <taxon>Halobacteriales</taxon>
        <taxon>Haloferacaceae</taxon>
        <taxon>Haloferax</taxon>
    </lineage>
</organism>
<evidence type="ECO:0000313" key="5">
    <source>
        <dbReference type="Proteomes" id="UP000443423"/>
    </source>
</evidence>
<proteinExistence type="predicted"/>
<dbReference type="SMART" id="SM00116">
    <property type="entry name" value="CBS"/>
    <property type="match status" value="4"/>
</dbReference>
<evidence type="ECO:0000256" key="1">
    <source>
        <dbReference type="ARBA" id="ARBA00023122"/>
    </source>
</evidence>
<comment type="caution">
    <text evidence="4">The sequence shown here is derived from an EMBL/GenBank/DDBJ whole genome shotgun (WGS) entry which is preliminary data.</text>
</comment>
<feature type="domain" description="CBS" evidence="3">
    <location>
        <begin position="7"/>
        <end position="62"/>
    </location>
</feature>
<dbReference type="AlphaFoldDB" id="A0A6A8G6A3"/>
<dbReference type="PROSITE" id="PS51371">
    <property type="entry name" value="CBS"/>
    <property type="match status" value="3"/>
</dbReference>
<dbReference type="Gene3D" id="3.10.580.10">
    <property type="entry name" value="CBS-domain"/>
    <property type="match status" value="2"/>
</dbReference>
<keyword evidence="5" id="KW-1185">Reference proteome</keyword>
<dbReference type="InterPro" id="IPR000644">
    <property type="entry name" value="CBS_dom"/>
</dbReference>
<dbReference type="OrthoDB" id="9280at2157"/>
<sequence length="411" mass="45335">MDISNLVERDFPTVGPDTRVSKLQGVFHETGTKAIVVVEDDEYLGMVTLRQMNVTHRDPDAKARSVLWHPAKVERDEDVRRVARLILSSRSEVLPVFEGDDLYGVISTDRVLEEVAEFLGVLTVEDVYSDSLVTVGRDATFGDALNTFRKNGITHLPVEEDDNVVGVVSLYDILDFTTRAVNKPSGGSSGGFDVASGDAGPGFRSPGGMGDRTGELERMLDLPVVDVMSEPVATILPNEGLDDAVERMLDDGVSSLIVIEEDQPAGIVTKTDVLESLTWTGESRLPVQITNVNLLDDISREEVVELVEGFADKYGGLTILEANVYLHEHDEKLRGTPLIMARIRLFTDKGHFVGTGEGYGASHALHLARNIVERQLLEGKTHDETKKPPSDPDEYWSKVFGWWLTAPPRRR</sequence>
<dbReference type="SUPFAM" id="SSF54631">
    <property type="entry name" value="CBS-domain pair"/>
    <property type="match status" value="2"/>
</dbReference>
<feature type="domain" description="CBS" evidence="3">
    <location>
        <begin position="228"/>
        <end position="287"/>
    </location>
</feature>
<dbReference type="InterPro" id="IPR051257">
    <property type="entry name" value="Diverse_CBS-Domain"/>
</dbReference>
<dbReference type="Pfam" id="PF00571">
    <property type="entry name" value="CBS"/>
    <property type="match status" value="4"/>
</dbReference>
<dbReference type="EMBL" id="WKJQ01000001">
    <property type="protein sequence ID" value="MRW96275.1"/>
    <property type="molecule type" value="Genomic_DNA"/>
</dbReference>
<feature type="domain" description="CBS" evidence="3">
    <location>
        <begin position="128"/>
        <end position="185"/>
    </location>
</feature>
<name>A0A6A8G6A3_9EURY</name>
<evidence type="ECO:0000313" key="4">
    <source>
        <dbReference type="EMBL" id="MRW96275.1"/>
    </source>
</evidence>
<protein>
    <submittedName>
        <fullName evidence="4">CBS domain-containing protein</fullName>
    </submittedName>
</protein>
<evidence type="ECO:0000256" key="2">
    <source>
        <dbReference type="PROSITE-ProRule" id="PRU00703"/>
    </source>
</evidence>
<evidence type="ECO:0000259" key="3">
    <source>
        <dbReference type="PROSITE" id="PS51371"/>
    </source>
</evidence>
<dbReference type="PANTHER" id="PTHR43080:SF2">
    <property type="entry name" value="CBS DOMAIN-CONTAINING PROTEIN"/>
    <property type="match status" value="1"/>
</dbReference>
<reference evidence="4 5" key="1">
    <citation type="submission" date="2019-11" db="EMBL/GenBank/DDBJ databases">
        <title>Whole genome sequence of Haloferax sp. MBLA0078.</title>
        <authorList>
            <person name="Seo M.-J."/>
            <person name="Cho E.-S."/>
        </authorList>
    </citation>
    <scope>NUCLEOTIDE SEQUENCE [LARGE SCALE GENOMIC DNA]</scope>
    <source>
        <strain evidence="4 5">MBLA0078</strain>
    </source>
</reference>
<dbReference type="RefSeq" id="WP_151110524.1">
    <property type="nucleotide sequence ID" value="NZ_WKJQ01000001.1"/>
</dbReference>
<gene>
    <name evidence="4" type="ORF">GJR99_06750</name>
</gene>